<comment type="caution">
    <text evidence="4">The sequence shown here is derived from an EMBL/GenBank/DDBJ whole genome shotgun (WGS) entry which is preliminary data.</text>
</comment>
<gene>
    <name evidence="4" type="ORF">HNQ05_000945</name>
</gene>
<dbReference type="PANTHER" id="PTHR37464">
    <property type="entry name" value="BLL2463 PROTEIN"/>
    <property type="match status" value="1"/>
</dbReference>
<keyword evidence="2" id="KW-0472">Membrane</keyword>
<reference evidence="4 5" key="1">
    <citation type="submission" date="2020-08" db="EMBL/GenBank/DDBJ databases">
        <title>Genomic Encyclopedia of Type Strains, Phase IV (KMG-IV): sequencing the most valuable type-strain genomes for metagenomic binning, comparative biology and taxonomic classification.</title>
        <authorList>
            <person name="Goeker M."/>
        </authorList>
    </citation>
    <scope>NUCLEOTIDE SEQUENCE [LARGE SCALE GENOMIC DNA]</scope>
    <source>
        <strain evidence="4 5">DSM 15757</strain>
    </source>
</reference>
<accession>A0ABR6P569</accession>
<keyword evidence="5" id="KW-1185">Reference proteome</keyword>
<proteinExistence type="predicted"/>
<feature type="region of interest" description="Disordered" evidence="1">
    <location>
        <begin position="297"/>
        <end position="318"/>
    </location>
</feature>
<sequence length="486" mass="51898">MVGFGHPYLLILLPPVLGWIYWTYARRRPLVVPAAGVWLLERSRGRGRARRRLDLRLALLLLAGAAAVLALAAPTWRGAKPVRLVVVLDASASMTATGADGRSRFDRARERAAAWLEDATRAVLVRAGLQPRGFGPVRGAALLATLESLRAGDAGADLERAVALGRRLLPDAAVLVIGDAPPPAELRVAFLDVAANEANAGLTALGPRFAAVYNAGPGSWNGRLTSSGRSWELRLPPGRFAALDLEETQPRRSAALRPDDAMALDQEAYLLERPPRVRLQVGAPSVARALAALGARRAGPSGAQAEVRPGPPPERPAPRPTLYLAAADAAAPEVVYDVDPTHPFTRGVELVGYRLPAPPPPPGSGWRALATRADGLGVIYARGDELYLPRPEALRDLPAFVVLLYNWLEPVGASYRPLGWNGVLEPGIRDGFAVNLLDYAETRLPRPAGDRLAPLSQPRPFGAWLALLAALLLVLQAPRRRPGAVG</sequence>
<evidence type="ECO:0000256" key="2">
    <source>
        <dbReference type="SAM" id="Phobius"/>
    </source>
</evidence>
<dbReference type="EMBL" id="JACHEZ010000003">
    <property type="protein sequence ID" value="MBB6029578.1"/>
    <property type="molecule type" value="Genomic_DNA"/>
</dbReference>
<evidence type="ECO:0000256" key="1">
    <source>
        <dbReference type="SAM" id="MobiDB-lite"/>
    </source>
</evidence>
<evidence type="ECO:0000313" key="5">
    <source>
        <dbReference type="Proteomes" id="UP000587579"/>
    </source>
</evidence>
<evidence type="ECO:0000259" key="3">
    <source>
        <dbReference type="Pfam" id="PF07584"/>
    </source>
</evidence>
<name>A0ABR6P569_9DEIN</name>
<dbReference type="Proteomes" id="UP000587579">
    <property type="component" value="Unassembled WGS sequence"/>
</dbReference>
<protein>
    <recommendedName>
        <fullName evidence="3">Aerotolerance regulator N-terminal domain-containing protein</fullName>
    </recommendedName>
</protein>
<dbReference type="InterPro" id="IPR024163">
    <property type="entry name" value="Aerotolerance_reg_N"/>
</dbReference>
<keyword evidence="2" id="KW-1133">Transmembrane helix</keyword>
<keyword evidence="2" id="KW-0812">Transmembrane</keyword>
<feature type="domain" description="Aerotolerance regulator N-terminal" evidence="3">
    <location>
        <begin position="1"/>
        <end position="74"/>
    </location>
</feature>
<feature type="compositionally biased region" description="Pro residues" evidence="1">
    <location>
        <begin position="309"/>
        <end position="318"/>
    </location>
</feature>
<feature type="transmembrane region" description="Helical" evidence="2">
    <location>
        <begin position="6"/>
        <end position="24"/>
    </location>
</feature>
<dbReference type="PANTHER" id="PTHR37464:SF1">
    <property type="entry name" value="BLL2463 PROTEIN"/>
    <property type="match status" value="1"/>
</dbReference>
<feature type="transmembrane region" description="Helical" evidence="2">
    <location>
        <begin position="53"/>
        <end position="76"/>
    </location>
</feature>
<evidence type="ECO:0000313" key="4">
    <source>
        <dbReference type="EMBL" id="MBB6029578.1"/>
    </source>
</evidence>
<dbReference type="RefSeq" id="WP_183677626.1">
    <property type="nucleotide sequence ID" value="NZ_JACHEZ010000003.1"/>
</dbReference>
<dbReference type="Pfam" id="PF07584">
    <property type="entry name" value="BatA"/>
    <property type="match status" value="1"/>
</dbReference>
<organism evidence="4 5">
    <name type="scientific">Oceanithermus desulfurans</name>
    <dbReference type="NCBI Taxonomy" id="227924"/>
    <lineage>
        <taxon>Bacteria</taxon>
        <taxon>Thermotogati</taxon>
        <taxon>Deinococcota</taxon>
        <taxon>Deinococci</taxon>
        <taxon>Thermales</taxon>
        <taxon>Thermaceae</taxon>
        <taxon>Oceanithermus</taxon>
    </lineage>
</organism>